<reference evidence="2 3" key="1">
    <citation type="submission" date="2018-08" db="EMBL/GenBank/DDBJ databases">
        <title>Erythrobacter zhengii sp.nov., a bacterium isolated from deep-sea sediment.</title>
        <authorList>
            <person name="Fang C."/>
            <person name="Wu Y.-H."/>
            <person name="Sun C."/>
            <person name="Wang H."/>
            <person name="Cheng H."/>
            <person name="Meng F.-X."/>
            <person name="Wang C.-S."/>
            <person name="Xu X.-W."/>
        </authorList>
    </citation>
    <scope>NUCLEOTIDE SEQUENCE [LARGE SCALE GENOMIC DNA]</scope>
    <source>
        <strain evidence="2 3">V18</strain>
    </source>
</reference>
<organism evidence="2 3">
    <name type="scientific">Aurantiacibacter zhengii</name>
    <dbReference type="NCBI Taxonomy" id="2307003"/>
    <lineage>
        <taxon>Bacteria</taxon>
        <taxon>Pseudomonadati</taxon>
        <taxon>Pseudomonadota</taxon>
        <taxon>Alphaproteobacteria</taxon>
        <taxon>Sphingomonadales</taxon>
        <taxon>Erythrobacteraceae</taxon>
        <taxon>Aurantiacibacter</taxon>
    </lineage>
</organism>
<dbReference type="AlphaFoldDB" id="A0A418NXQ0"/>
<dbReference type="Pfam" id="PF07277">
    <property type="entry name" value="SapC"/>
    <property type="match status" value="1"/>
</dbReference>
<feature type="region of interest" description="Disordered" evidence="1">
    <location>
        <begin position="254"/>
        <end position="273"/>
    </location>
</feature>
<keyword evidence="3" id="KW-1185">Reference proteome</keyword>
<evidence type="ECO:0000313" key="2">
    <source>
        <dbReference type="EMBL" id="RIV89389.1"/>
    </source>
</evidence>
<evidence type="ECO:0000313" key="3">
    <source>
        <dbReference type="Proteomes" id="UP000286576"/>
    </source>
</evidence>
<comment type="caution">
    <text evidence="2">The sequence shown here is derived from an EMBL/GenBank/DDBJ whole genome shotgun (WGS) entry which is preliminary data.</text>
</comment>
<name>A0A418NXQ0_9SPHN</name>
<dbReference type="InterPro" id="IPR010836">
    <property type="entry name" value="SapC"/>
</dbReference>
<proteinExistence type="predicted"/>
<dbReference type="RefSeq" id="WP_119584860.1">
    <property type="nucleotide sequence ID" value="NZ_CAWODQ010000001.1"/>
</dbReference>
<accession>A0A418NXQ0</accession>
<dbReference type="EMBL" id="QXFL01000001">
    <property type="protein sequence ID" value="RIV89389.1"/>
    <property type="molecule type" value="Genomic_DNA"/>
</dbReference>
<dbReference type="OrthoDB" id="9806524at2"/>
<gene>
    <name evidence="2" type="ORF">D2V07_02390</name>
</gene>
<protein>
    <submittedName>
        <fullName evidence="2">Multidrug transporter</fullName>
    </submittedName>
</protein>
<sequence>MASAPKASLPVFYKELIPLNSNDHGDWNARTVDKAPWVAGQHAVPLTVEEFPSAQRNFPIVFSAGDRSVPLALMGLNEGVNVFFDEDGAPRDDTPPYIPAYIRRYPFLLAKLDQNSDNLSLCFDPSSDLVGKFDEGHPLFTGDKEPSEHVKGLLQFCEKFEEAGNRTQLFMKELEDHDLLMDGEIAINRADNPEQPFIYRGFRMVNQDKLRELRGDQLRKWNENGLLPLIFAHLFSLDLMRNIFARQVEIGKGPQGMTAGANAAPAETAKKKK</sequence>
<dbReference type="Proteomes" id="UP000286576">
    <property type="component" value="Unassembled WGS sequence"/>
</dbReference>
<evidence type="ECO:0000256" key="1">
    <source>
        <dbReference type="SAM" id="MobiDB-lite"/>
    </source>
</evidence>